<sequence length="106" mass="12157">MAQGHKIQNLLFKLKRLASKTKKVRFQKPADEEKSSSESDTESFGSPLERVPTPYYYEIKPALKTKSVLKMEPILEMKSEPEPYGLRRVPTSYPSFMTTGRVNCTK</sequence>
<reference evidence="2 3" key="1">
    <citation type="journal article" date="2016" name="Genome Biol. Evol.">
        <title>Draft genome sequence of an aflatoxigenic Aspergillus species, A. bombycis.</title>
        <authorList>
            <person name="Moore G.G."/>
            <person name="Mack B.M."/>
            <person name="Beltz S.B."/>
            <person name="Gilbert M.K."/>
        </authorList>
    </citation>
    <scope>NUCLEOTIDE SEQUENCE [LARGE SCALE GENOMIC DNA]</scope>
    <source>
        <strain evidence="3">NRRL 26010</strain>
    </source>
</reference>
<proteinExistence type="predicted"/>
<dbReference type="RefSeq" id="XP_022384634.1">
    <property type="nucleotide sequence ID" value="XM_022537458.1"/>
</dbReference>
<evidence type="ECO:0000256" key="1">
    <source>
        <dbReference type="SAM" id="MobiDB-lite"/>
    </source>
</evidence>
<evidence type="ECO:0000313" key="2">
    <source>
        <dbReference type="EMBL" id="OGM40917.1"/>
    </source>
</evidence>
<accession>A0A1F7ZN79</accession>
<gene>
    <name evidence="2" type="ORF">ABOM_010330</name>
</gene>
<protein>
    <submittedName>
        <fullName evidence="2">Uncharacterized protein</fullName>
    </submittedName>
</protein>
<name>A0A1F7ZN79_9EURO</name>
<dbReference type="GeneID" id="34453720"/>
<dbReference type="OrthoDB" id="4445362at2759"/>
<keyword evidence="3" id="KW-1185">Reference proteome</keyword>
<dbReference type="EMBL" id="LYCR01000126">
    <property type="protein sequence ID" value="OGM40917.1"/>
    <property type="molecule type" value="Genomic_DNA"/>
</dbReference>
<feature type="compositionally biased region" description="Basic and acidic residues" evidence="1">
    <location>
        <begin position="28"/>
        <end position="37"/>
    </location>
</feature>
<comment type="caution">
    <text evidence="2">The sequence shown here is derived from an EMBL/GenBank/DDBJ whole genome shotgun (WGS) entry which is preliminary data.</text>
</comment>
<evidence type="ECO:0000313" key="3">
    <source>
        <dbReference type="Proteomes" id="UP000179179"/>
    </source>
</evidence>
<feature type="region of interest" description="Disordered" evidence="1">
    <location>
        <begin position="23"/>
        <end position="50"/>
    </location>
</feature>
<organism evidence="2 3">
    <name type="scientific">Aspergillus bombycis</name>
    <dbReference type="NCBI Taxonomy" id="109264"/>
    <lineage>
        <taxon>Eukaryota</taxon>
        <taxon>Fungi</taxon>
        <taxon>Dikarya</taxon>
        <taxon>Ascomycota</taxon>
        <taxon>Pezizomycotina</taxon>
        <taxon>Eurotiomycetes</taxon>
        <taxon>Eurotiomycetidae</taxon>
        <taxon>Eurotiales</taxon>
        <taxon>Aspergillaceae</taxon>
        <taxon>Aspergillus</taxon>
    </lineage>
</organism>
<dbReference type="Proteomes" id="UP000179179">
    <property type="component" value="Unassembled WGS sequence"/>
</dbReference>
<dbReference type="AlphaFoldDB" id="A0A1F7ZN79"/>